<dbReference type="RefSeq" id="WP_103874833.1">
    <property type="nucleotide sequence ID" value="NZ_FNUY01000011.1"/>
</dbReference>
<dbReference type="GO" id="GO:0016791">
    <property type="term" value="F:phosphatase activity"/>
    <property type="evidence" value="ECO:0007669"/>
    <property type="project" value="TreeGrafter"/>
</dbReference>
<dbReference type="AlphaFoldDB" id="A0A1H6CPB0"/>
<dbReference type="InterPro" id="IPR029052">
    <property type="entry name" value="Metallo-depent_PP-like"/>
</dbReference>
<dbReference type="InterPro" id="IPR050126">
    <property type="entry name" value="Ap4A_hydrolase"/>
</dbReference>
<dbReference type="InterPro" id="IPR024654">
    <property type="entry name" value="Calcineurin-like_PHP_lpxH"/>
</dbReference>
<keyword evidence="4" id="KW-1185">Reference proteome</keyword>
<dbReference type="PANTHER" id="PTHR42850:SF2">
    <property type="entry name" value="BLL5683 PROTEIN"/>
    <property type="match status" value="1"/>
</dbReference>
<protein>
    <submittedName>
        <fullName evidence="3">Phosphoesterase, MJ0936 family</fullName>
    </submittedName>
</protein>
<dbReference type="SUPFAM" id="SSF56300">
    <property type="entry name" value="Metallo-dependent phosphatases"/>
    <property type="match status" value="1"/>
</dbReference>
<dbReference type="CDD" id="cd00838">
    <property type="entry name" value="MPP_superfamily"/>
    <property type="match status" value="1"/>
</dbReference>
<evidence type="ECO:0000259" key="2">
    <source>
        <dbReference type="Pfam" id="PF12850"/>
    </source>
</evidence>
<dbReference type="OrthoDB" id="9813918at2"/>
<comment type="similarity">
    <text evidence="1">Belongs to the metallophosphoesterase superfamily. YfcE family.</text>
</comment>
<dbReference type="PANTHER" id="PTHR42850">
    <property type="entry name" value="METALLOPHOSPHOESTERASE"/>
    <property type="match status" value="1"/>
</dbReference>
<evidence type="ECO:0000256" key="1">
    <source>
        <dbReference type="ARBA" id="ARBA00008950"/>
    </source>
</evidence>
<evidence type="ECO:0000313" key="4">
    <source>
        <dbReference type="Proteomes" id="UP000236743"/>
    </source>
</evidence>
<dbReference type="InterPro" id="IPR011152">
    <property type="entry name" value="Pesterase_MJ0912"/>
</dbReference>
<dbReference type="Gene3D" id="3.60.21.10">
    <property type="match status" value="1"/>
</dbReference>
<dbReference type="Pfam" id="PF12850">
    <property type="entry name" value="Metallophos_2"/>
    <property type="match status" value="1"/>
</dbReference>
<name>A0A1H6CPB0_9HYPH</name>
<dbReference type="PIRSF" id="PIRSF000883">
    <property type="entry name" value="Pesterase_MJ0912"/>
    <property type="match status" value="1"/>
</dbReference>
<feature type="domain" description="Calcineurin-like phosphoesterase" evidence="2">
    <location>
        <begin position="1"/>
        <end position="183"/>
    </location>
</feature>
<accession>A0A1H6CPB0</accession>
<dbReference type="Proteomes" id="UP000236743">
    <property type="component" value="Unassembled WGS sequence"/>
</dbReference>
<evidence type="ECO:0000313" key="3">
    <source>
        <dbReference type="EMBL" id="SEG74804.1"/>
    </source>
</evidence>
<dbReference type="EMBL" id="FNUY01000011">
    <property type="protein sequence ID" value="SEG74804.1"/>
    <property type="molecule type" value="Genomic_DNA"/>
</dbReference>
<organism evidence="3 4">
    <name type="scientific">Bosea lathyri</name>
    <dbReference type="NCBI Taxonomy" id="1036778"/>
    <lineage>
        <taxon>Bacteria</taxon>
        <taxon>Pseudomonadati</taxon>
        <taxon>Pseudomonadota</taxon>
        <taxon>Alphaproteobacteria</taxon>
        <taxon>Hyphomicrobiales</taxon>
        <taxon>Boseaceae</taxon>
        <taxon>Bosea</taxon>
    </lineage>
</organism>
<proteinExistence type="inferred from homology"/>
<reference evidence="3 4" key="1">
    <citation type="submission" date="2016-10" db="EMBL/GenBank/DDBJ databases">
        <authorList>
            <person name="de Groot N.N."/>
        </authorList>
    </citation>
    <scope>NUCLEOTIDE SEQUENCE [LARGE SCALE GENOMIC DNA]</scope>
    <source>
        <strain evidence="3 4">DSM 26656</strain>
    </source>
</reference>
<dbReference type="GO" id="GO:0005737">
    <property type="term" value="C:cytoplasm"/>
    <property type="evidence" value="ECO:0007669"/>
    <property type="project" value="TreeGrafter"/>
</dbReference>
<sequence length="244" mass="25905">MRLGVIADVHGNALALEAVLDRMDRLSLDMTVNLGDCASGPLWPAEATKILRDSGFRHVRGNHDRAMGAQTDTGLGLSDAYAWQSLDQDARHWLSSLPFSLVLDGVSCFHATPASDETYLMETVTGGRLQPAPPVEIASRLGAATARLILCGHSHQPRLAQLADGTVIVNPGSIGCPAYDDATTPAHVSESGSPHARFAVVTIHGGEIAVEHHAVTYDWARAAQRAAENGRPEWAHALLTGTAL</sequence>
<gene>
    <name evidence="3" type="ORF">SAMN04488115_111139</name>
</gene>